<dbReference type="InterPro" id="IPR001781">
    <property type="entry name" value="Znf_LIM"/>
</dbReference>
<sequence length="245" mass="28666">MDNNQELKKCFCARCFLPIDSEDKVDVEGQNFHRICSMCCICRTIPTSLKMFYGHVFCNECFKTHVMTRFKEENPRIQSNSWWMQWAPGTNPNEKADKTDGEKSSQSSSEPTKKFICARCLQPVDENHTVTIGDQSFHSQCGQCYICRKTPSNNLKIYCGKVFCEECFYRHVLTRNRDNPSEFFKNCFEQWQNNPQFADNMRDFMARNKESSPFIFMMQGQQPPFCRCGTGPQEWFQANEPKKCA</sequence>
<feature type="region of interest" description="Disordered" evidence="5">
    <location>
        <begin position="91"/>
        <end position="110"/>
    </location>
</feature>
<dbReference type="PROSITE" id="PS50023">
    <property type="entry name" value="LIM_DOMAIN_2"/>
    <property type="match status" value="1"/>
</dbReference>
<feature type="compositionally biased region" description="Basic and acidic residues" evidence="5">
    <location>
        <begin position="94"/>
        <end position="103"/>
    </location>
</feature>
<feature type="domain" description="LIM zinc-binding" evidence="6">
    <location>
        <begin position="115"/>
        <end position="174"/>
    </location>
</feature>
<dbReference type="CDD" id="cd08368">
    <property type="entry name" value="LIM"/>
    <property type="match status" value="1"/>
</dbReference>
<reference evidence="7" key="1">
    <citation type="submission" date="2021-12" db="EMBL/GenBank/DDBJ databases">
        <authorList>
            <person name="Martin H S."/>
        </authorList>
    </citation>
    <scope>NUCLEOTIDE SEQUENCE</scope>
</reference>
<proteinExistence type="predicted"/>
<evidence type="ECO:0000313" key="8">
    <source>
        <dbReference type="Proteomes" id="UP000838878"/>
    </source>
</evidence>
<keyword evidence="3 4" id="KW-0440">LIM domain</keyword>
<dbReference type="Pfam" id="PF00412">
    <property type="entry name" value="LIM"/>
    <property type="match status" value="1"/>
</dbReference>
<dbReference type="OrthoDB" id="8062037at2759"/>
<gene>
    <name evidence="7" type="ORF">BINO364_LOCUS133</name>
</gene>
<evidence type="ECO:0000256" key="5">
    <source>
        <dbReference type="SAM" id="MobiDB-lite"/>
    </source>
</evidence>
<evidence type="ECO:0000313" key="7">
    <source>
        <dbReference type="EMBL" id="CAH0712918.1"/>
    </source>
</evidence>
<organism evidence="7 8">
    <name type="scientific">Brenthis ino</name>
    <name type="common">lesser marbled fritillary</name>
    <dbReference type="NCBI Taxonomy" id="405034"/>
    <lineage>
        <taxon>Eukaryota</taxon>
        <taxon>Metazoa</taxon>
        <taxon>Ecdysozoa</taxon>
        <taxon>Arthropoda</taxon>
        <taxon>Hexapoda</taxon>
        <taxon>Insecta</taxon>
        <taxon>Pterygota</taxon>
        <taxon>Neoptera</taxon>
        <taxon>Endopterygota</taxon>
        <taxon>Lepidoptera</taxon>
        <taxon>Glossata</taxon>
        <taxon>Ditrysia</taxon>
        <taxon>Papilionoidea</taxon>
        <taxon>Nymphalidae</taxon>
        <taxon>Heliconiinae</taxon>
        <taxon>Argynnini</taxon>
        <taxon>Brenthis</taxon>
    </lineage>
</organism>
<evidence type="ECO:0000256" key="2">
    <source>
        <dbReference type="ARBA" id="ARBA00022833"/>
    </source>
</evidence>
<feature type="non-terminal residue" evidence="7">
    <location>
        <position position="245"/>
    </location>
</feature>
<dbReference type="GO" id="GO:0046872">
    <property type="term" value="F:metal ion binding"/>
    <property type="evidence" value="ECO:0007669"/>
    <property type="project" value="UniProtKB-KW"/>
</dbReference>
<evidence type="ECO:0000259" key="6">
    <source>
        <dbReference type="PROSITE" id="PS50023"/>
    </source>
</evidence>
<evidence type="ECO:0000256" key="1">
    <source>
        <dbReference type="ARBA" id="ARBA00022723"/>
    </source>
</evidence>
<keyword evidence="8" id="KW-1185">Reference proteome</keyword>
<keyword evidence="2 4" id="KW-0862">Zinc</keyword>
<evidence type="ECO:0000256" key="4">
    <source>
        <dbReference type="PROSITE-ProRule" id="PRU00125"/>
    </source>
</evidence>
<dbReference type="EMBL" id="OV170221">
    <property type="protein sequence ID" value="CAH0712918.1"/>
    <property type="molecule type" value="Genomic_DNA"/>
</dbReference>
<dbReference type="AlphaFoldDB" id="A0A8S4HVF3"/>
<dbReference type="SMART" id="SM00132">
    <property type="entry name" value="LIM"/>
    <property type="match status" value="2"/>
</dbReference>
<name>A0A8S4HVF3_9NEOP</name>
<accession>A0A8S4HVF3</accession>
<dbReference type="Proteomes" id="UP000838878">
    <property type="component" value="Chromosome 1"/>
</dbReference>
<protein>
    <recommendedName>
        <fullName evidence="6">LIM zinc-binding domain-containing protein</fullName>
    </recommendedName>
</protein>
<dbReference type="Gene3D" id="2.10.110.10">
    <property type="entry name" value="Cysteine Rich Protein"/>
    <property type="match status" value="2"/>
</dbReference>
<evidence type="ECO:0000256" key="3">
    <source>
        <dbReference type="ARBA" id="ARBA00023038"/>
    </source>
</evidence>
<keyword evidence="1 4" id="KW-0479">Metal-binding</keyword>